<organism evidence="3 4">
    <name type="scientific">Amycolatopsis thermophila</name>
    <dbReference type="NCBI Taxonomy" id="206084"/>
    <lineage>
        <taxon>Bacteria</taxon>
        <taxon>Bacillati</taxon>
        <taxon>Actinomycetota</taxon>
        <taxon>Actinomycetes</taxon>
        <taxon>Pseudonocardiales</taxon>
        <taxon>Pseudonocardiaceae</taxon>
        <taxon>Amycolatopsis</taxon>
    </lineage>
</organism>
<evidence type="ECO:0000256" key="1">
    <source>
        <dbReference type="SAM" id="MobiDB-lite"/>
    </source>
</evidence>
<comment type="caution">
    <text evidence="3">The sequence shown here is derived from an EMBL/GenBank/DDBJ whole genome shotgun (WGS) entry which is preliminary data.</text>
</comment>
<dbReference type="EMBL" id="JAUSUT010000001">
    <property type="protein sequence ID" value="MDQ0381624.1"/>
    <property type="molecule type" value="Genomic_DNA"/>
</dbReference>
<reference evidence="3 4" key="1">
    <citation type="submission" date="2023-07" db="EMBL/GenBank/DDBJ databases">
        <title>Sequencing the genomes of 1000 actinobacteria strains.</title>
        <authorList>
            <person name="Klenk H.-P."/>
        </authorList>
    </citation>
    <scope>NUCLEOTIDE SEQUENCE [LARGE SCALE GENOMIC DNA]</scope>
    <source>
        <strain evidence="3 4">DSM 45805</strain>
    </source>
</reference>
<protein>
    <submittedName>
        <fullName evidence="3">Nucleotide-binding universal stress UspA family protein</fullName>
    </submittedName>
</protein>
<feature type="compositionally biased region" description="Polar residues" evidence="1">
    <location>
        <begin position="129"/>
        <end position="142"/>
    </location>
</feature>
<keyword evidence="4" id="KW-1185">Reference proteome</keyword>
<dbReference type="RefSeq" id="WP_306996393.1">
    <property type="nucleotide sequence ID" value="NZ_JAUSUT010000001.1"/>
</dbReference>
<evidence type="ECO:0000313" key="3">
    <source>
        <dbReference type="EMBL" id="MDQ0381624.1"/>
    </source>
</evidence>
<evidence type="ECO:0000259" key="2">
    <source>
        <dbReference type="Pfam" id="PF00582"/>
    </source>
</evidence>
<gene>
    <name evidence="3" type="ORF">FB470_005618</name>
</gene>
<dbReference type="Pfam" id="PF00582">
    <property type="entry name" value="Usp"/>
    <property type="match status" value="1"/>
</dbReference>
<evidence type="ECO:0000313" key="4">
    <source>
        <dbReference type="Proteomes" id="UP001229651"/>
    </source>
</evidence>
<proteinExistence type="predicted"/>
<sequence length="175" mass="18489">MNHAITGDSVVAGVDGPPGSTRAVEWAAREASRMHRPLILVHQVYAKPLLGAPFARRAAPRVRVTVESSLDGPIPLLVNKSGTARVVALGLADRSALRDLLAVHGRSPVTVVHRREPAGPAGRGGHCGANSTWPRRSGSCPTRSAPRRATTPGVRCWTVPRPRGGSSTPRSRCGR</sequence>
<dbReference type="SUPFAM" id="SSF52402">
    <property type="entry name" value="Adenine nucleotide alpha hydrolases-like"/>
    <property type="match status" value="1"/>
</dbReference>
<feature type="domain" description="UspA" evidence="2">
    <location>
        <begin position="10"/>
        <end position="61"/>
    </location>
</feature>
<dbReference type="Proteomes" id="UP001229651">
    <property type="component" value="Unassembled WGS sequence"/>
</dbReference>
<name>A0ABU0F2Q6_9PSEU</name>
<accession>A0ABU0F2Q6</accession>
<feature type="compositionally biased region" description="Low complexity" evidence="1">
    <location>
        <begin position="160"/>
        <end position="175"/>
    </location>
</feature>
<dbReference type="InterPro" id="IPR006016">
    <property type="entry name" value="UspA"/>
</dbReference>
<feature type="region of interest" description="Disordered" evidence="1">
    <location>
        <begin position="114"/>
        <end position="175"/>
    </location>
</feature>
<dbReference type="Gene3D" id="3.40.50.12370">
    <property type="match status" value="1"/>
</dbReference>